<feature type="domain" description="DUF5689" evidence="1">
    <location>
        <begin position="303"/>
        <end position="543"/>
    </location>
</feature>
<evidence type="ECO:0000313" key="2">
    <source>
        <dbReference type="EMBL" id="QHN65275.1"/>
    </source>
</evidence>
<evidence type="ECO:0000259" key="1">
    <source>
        <dbReference type="Pfam" id="PF18942"/>
    </source>
</evidence>
<dbReference type="Gene3D" id="2.60.120.200">
    <property type="match status" value="1"/>
</dbReference>
<reference evidence="2 3" key="1">
    <citation type="submission" date="2018-04" db="EMBL/GenBank/DDBJ databases">
        <title>Characteristic and Complete Genome Sequencing of A Novel Member of Infective Endocarditis Causative Bacteria: Bergeyella cardium QL-PH.</title>
        <authorList>
            <person name="Pan H."/>
            <person name="Sun E."/>
            <person name="Zhang Y."/>
        </authorList>
    </citation>
    <scope>NUCLEOTIDE SEQUENCE [LARGE SCALE GENOMIC DNA]</scope>
    <source>
        <strain evidence="2 3">HPQL</strain>
    </source>
</reference>
<dbReference type="KEGG" id="bcad:DBX24_04890"/>
<dbReference type="PROSITE" id="PS51257">
    <property type="entry name" value="PROKAR_LIPOPROTEIN"/>
    <property type="match status" value="1"/>
</dbReference>
<dbReference type="RefSeq" id="WP_160224136.1">
    <property type="nucleotide sequence ID" value="NZ_CP029149.1"/>
</dbReference>
<dbReference type="Proteomes" id="UP000464318">
    <property type="component" value="Chromosome"/>
</dbReference>
<accession>A0A6P1QUB6</accession>
<dbReference type="OrthoDB" id="1492759at2"/>
<sequence length="718" mass="78761">MKNIFNTIKQISLVASVLLFTACVQEDKFDIPDTNTYQCGDLSQDTSLSLISLENLKKLYDGKKTFDFPNDDNRYIEGYVSSSDHTGNIYKSIFIQDKPENPTQGLTITVDATSTYNHYPQGSKVYIKLAGLSIGEYGGVIQLGVKFGNEKNATSVSRILEADLPKVIIRSCSEKETIVPKVMTLGDMIKGNEQYLGCLVKIENAEFAAKHLCQQFAPTGSSADKQLIDATSSTANKVARMSGYASFALKTIPSGNGDIVGIFSKFNTTYQLYIVDDADLNMNQERIDKIIAPCEASADAVALSVAEVKALLQGNLTQISENATLTALVTANDESGNLAAYNFKDGKQHTGFVYVEDNTGGIKINIASHQQFADRSGTGLFSDQRFQVGRTLTVNLKDLYIGSKNGEIQLGGLYKGEVSRVEDVDKYKHFFRTEKPLINVTPTLKTLPELSINDVGRYIKIKDLQFVSSDLGKTYADGTNTSNRTLEDCAGNTILLRTNGRANFGTNDNKLLASDVEVDTGKGDVTGVLGYYNGKFQLWILNLRGADLDNPRCDGTLPTKDVTLFNEGFENLNDWTAVSIEGDEVWTTTTFGNPKPSAFFDGKKKKNTDWLISKEISLNGFKSAYFSFETDGAFDGNPLKVFVTDNYTGDATTTSWTEITSAVFDTDLSGFKGFVGSGKLSLNNFASKNIRIAFKYTSENGKSTRWEVDNVIVKANKK</sequence>
<dbReference type="Pfam" id="PF18942">
    <property type="entry name" value="DUF5689"/>
    <property type="match status" value="2"/>
</dbReference>
<name>A0A6P1QUB6_9FLAO</name>
<dbReference type="InterPro" id="IPR043744">
    <property type="entry name" value="DUF5689"/>
</dbReference>
<protein>
    <recommendedName>
        <fullName evidence="1">DUF5689 domain-containing protein</fullName>
    </recommendedName>
</protein>
<dbReference type="AlphaFoldDB" id="A0A6P1QUB6"/>
<proteinExistence type="predicted"/>
<evidence type="ECO:0000313" key="3">
    <source>
        <dbReference type="Proteomes" id="UP000464318"/>
    </source>
</evidence>
<dbReference type="NCBIfam" id="NF038128">
    <property type="entry name" value="choice_anch_J"/>
    <property type="match status" value="1"/>
</dbReference>
<feature type="domain" description="DUF5689" evidence="1">
    <location>
        <begin position="50"/>
        <end position="279"/>
    </location>
</feature>
<organism evidence="2 3">
    <name type="scientific">Bergeyella cardium</name>
    <dbReference type="NCBI Taxonomy" id="1585976"/>
    <lineage>
        <taxon>Bacteria</taxon>
        <taxon>Pseudomonadati</taxon>
        <taxon>Bacteroidota</taxon>
        <taxon>Flavobacteriia</taxon>
        <taxon>Flavobacteriales</taxon>
        <taxon>Weeksellaceae</taxon>
        <taxon>Bergeyella</taxon>
    </lineage>
</organism>
<gene>
    <name evidence="2" type="ORF">DBX24_04890</name>
</gene>
<dbReference type="EMBL" id="CP029149">
    <property type="protein sequence ID" value="QHN65275.1"/>
    <property type="molecule type" value="Genomic_DNA"/>
</dbReference>
<keyword evidence="3" id="KW-1185">Reference proteome</keyword>